<evidence type="ECO:0000313" key="1">
    <source>
        <dbReference type="EMBL" id="ACQ82070.1"/>
    </source>
</evidence>
<evidence type="ECO:0000313" key="2">
    <source>
        <dbReference type="Proteomes" id="UP000007962"/>
    </source>
</evidence>
<dbReference type="EMBL" id="CP001618">
    <property type="protein sequence ID" value="ACQ82070.1"/>
    <property type="molecule type" value="Genomic_DNA"/>
</dbReference>
<dbReference type="HOGENOM" id="CLU_1033136_0_0_11"/>
<proteinExistence type="predicted"/>
<dbReference type="AlphaFoldDB" id="C5C4E6"/>
<gene>
    <name evidence="1" type="ordered locus">Bcav_3828</name>
</gene>
<dbReference type="RefSeq" id="WP_015884307.1">
    <property type="nucleotide sequence ID" value="NC_012669.1"/>
</dbReference>
<sequence length="269" mass="29372">MTELGRRAGVSDVVARVIERYRPGGSLAFAYGQGSVLSGIVADSDLDVVMIWADGVPTRSARPARALATPGTDPVQHDGAFGGLDSFDVDGWPVDVAHHTQEQFRRWVAEVLDGAGWQRQSEWPSPLFAVSGFAYGEILADDAGLAREVRARLEAFPARLHDTTRTHLDQMRPAVLAELAGCVRRSDGWLFHELASDLVRTAYLAWFAAHCRYCPFPKRTAAWAQRFGLEPELIDVEQRIWSAAGLDERLELIAAFSEGVLAVAAGDSA</sequence>
<accession>C5C4E6</accession>
<name>C5C4E6_BEUC1</name>
<dbReference type="STRING" id="471853.Bcav_3828"/>
<dbReference type="eggNOG" id="ENOG5032X61">
    <property type="taxonomic scope" value="Bacteria"/>
</dbReference>
<dbReference type="Proteomes" id="UP000007962">
    <property type="component" value="Chromosome"/>
</dbReference>
<organism evidence="1 2">
    <name type="scientific">Beutenbergia cavernae (strain ATCC BAA-8 / DSM 12333 / CCUG 43141 / JCM 11478 / NBRC 16432 / NCIMB 13614 / HKI 0122)</name>
    <dbReference type="NCBI Taxonomy" id="471853"/>
    <lineage>
        <taxon>Bacteria</taxon>
        <taxon>Bacillati</taxon>
        <taxon>Actinomycetota</taxon>
        <taxon>Actinomycetes</taxon>
        <taxon>Micrococcales</taxon>
        <taxon>Beutenbergiaceae</taxon>
        <taxon>Beutenbergia</taxon>
    </lineage>
</organism>
<reference evidence="1 2" key="1">
    <citation type="journal article" date="2009" name="Stand. Genomic Sci.">
        <title>Complete genome sequence of Beutenbergia cavernae type strain (HKI 0122).</title>
        <authorList>
            <person name="Land M."/>
            <person name="Pukall R."/>
            <person name="Abt B."/>
            <person name="Goker M."/>
            <person name="Rohde M."/>
            <person name="Glavina Del Rio T."/>
            <person name="Tice H."/>
            <person name="Copeland A."/>
            <person name="Cheng J.F."/>
            <person name="Lucas S."/>
            <person name="Chen F."/>
            <person name="Nolan M."/>
            <person name="Bruce D."/>
            <person name="Goodwin L."/>
            <person name="Pitluck S."/>
            <person name="Ivanova N."/>
            <person name="Mavromatis K."/>
            <person name="Ovchinnikova G."/>
            <person name="Pati A."/>
            <person name="Chen A."/>
            <person name="Palaniappan K."/>
            <person name="Hauser L."/>
            <person name="Chang Y.J."/>
            <person name="Jefferies C.C."/>
            <person name="Saunders E."/>
            <person name="Brettin T."/>
            <person name="Detter J.C."/>
            <person name="Han C."/>
            <person name="Chain P."/>
            <person name="Bristow J."/>
            <person name="Eisen J.A."/>
            <person name="Markowitz V."/>
            <person name="Hugenholtz P."/>
            <person name="Kyrpides N.C."/>
            <person name="Klenk H.P."/>
            <person name="Lapidus A."/>
        </authorList>
    </citation>
    <scope>NUCLEOTIDE SEQUENCE [LARGE SCALE GENOMIC DNA]</scope>
    <source>
        <strain evidence="2">ATCC BAA-8 / DSM 12333 / NBRC 16432</strain>
    </source>
</reference>
<keyword evidence="2" id="KW-1185">Reference proteome</keyword>
<dbReference type="KEGG" id="bcv:Bcav_3828"/>
<dbReference type="OrthoDB" id="3837775at2"/>
<protein>
    <submittedName>
        <fullName evidence="1">Uncharacterized protein</fullName>
    </submittedName>
</protein>